<evidence type="ECO:0000313" key="3">
    <source>
        <dbReference type="Proteomes" id="UP001144280"/>
    </source>
</evidence>
<dbReference type="EMBL" id="BSDI01000007">
    <property type="protein sequence ID" value="GLH96648.1"/>
    <property type="molecule type" value="Genomic_DNA"/>
</dbReference>
<feature type="domain" description="HTH marR-type" evidence="1">
    <location>
        <begin position="18"/>
        <end position="150"/>
    </location>
</feature>
<dbReference type="Pfam" id="PF01047">
    <property type="entry name" value="MarR"/>
    <property type="match status" value="1"/>
</dbReference>
<keyword evidence="3" id="KW-1185">Reference proteome</keyword>
<sequence>MDAPAEPRWLASDERRSWLALTAVIIKLPFALDAQLQRDAGLSHFEYQVMAVLSERPGRSLRMSHLAGFANGSLSRLSHVVNRLEKRGWVHRTPDPEDGRFTLAVLTDSGWDKVVAAAPGHVAAVRKYVYDALTPEQAEQLAEIGHRIVTAIDPDDHCLPPPT</sequence>
<dbReference type="InterPro" id="IPR000835">
    <property type="entry name" value="HTH_MarR-typ"/>
</dbReference>
<dbReference type="PANTHER" id="PTHR33164:SF99">
    <property type="entry name" value="MARR FAMILY REGULATORY PROTEIN"/>
    <property type="match status" value="1"/>
</dbReference>
<proteinExistence type="predicted"/>
<dbReference type="SMART" id="SM00347">
    <property type="entry name" value="HTH_MARR"/>
    <property type="match status" value="1"/>
</dbReference>
<dbReference type="PROSITE" id="PS50995">
    <property type="entry name" value="HTH_MARR_2"/>
    <property type="match status" value="1"/>
</dbReference>
<comment type="caution">
    <text evidence="2">The sequence shown here is derived from an EMBL/GenBank/DDBJ whole genome shotgun (WGS) entry which is preliminary data.</text>
</comment>
<dbReference type="Proteomes" id="UP001144280">
    <property type="component" value="Unassembled WGS sequence"/>
</dbReference>
<dbReference type="InterPro" id="IPR036388">
    <property type="entry name" value="WH-like_DNA-bd_sf"/>
</dbReference>
<dbReference type="InterPro" id="IPR039422">
    <property type="entry name" value="MarR/SlyA-like"/>
</dbReference>
<reference evidence="2" key="1">
    <citation type="submission" date="2022-12" db="EMBL/GenBank/DDBJ databases">
        <title>New Phytohabitans aurantiacus sp. RD004123 nov., an actinomycete isolated from soil.</title>
        <authorList>
            <person name="Triningsih D.W."/>
            <person name="Harunari E."/>
            <person name="Igarashi Y."/>
        </authorList>
    </citation>
    <scope>NUCLEOTIDE SEQUENCE</scope>
    <source>
        <strain evidence="2">RD004123</strain>
    </source>
</reference>
<dbReference type="SUPFAM" id="SSF46785">
    <property type="entry name" value="Winged helix' DNA-binding domain"/>
    <property type="match status" value="1"/>
</dbReference>
<protein>
    <submittedName>
        <fullName evidence="2">MarR family transcriptional regulator</fullName>
    </submittedName>
</protein>
<name>A0ABQ5QQA6_9ACTN</name>
<evidence type="ECO:0000259" key="1">
    <source>
        <dbReference type="PROSITE" id="PS50995"/>
    </source>
</evidence>
<organism evidence="2 3">
    <name type="scientific">Phytohabitans aurantiacus</name>
    <dbReference type="NCBI Taxonomy" id="3016789"/>
    <lineage>
        <taxon>Bacteria</taxon>
        <taxon>Bacillati</taxon>
        <taxon>Actinomycetota</taxon>
        <taxon>Actinomycetes</taxon>
        <taxon>Micromonosporales</taxon>
        <taxon>Micromonosporaceae</taxon>
    </lineage>
</organism>
<dbReference type="PRINTS" id="PR00598">
    <property type="entry name" value="HTHMARR"/>
</dbReference>
<dbReference type="Gene3D" id="1.10.10.10">
    <property type="entry name" value="Winged helix-like DNA-binding domain superfamily/Winged helix DNA-binding domain"/>
    <property type="match status" value="1"/>
</dbReference>
<evidence type="ECO:0000313" key="2">
    <source>
        <dbReference type="EMBL" id="GLH96648.1"/>
    </source>
</evidence>
<accession>A0ABQ5QQA6</accession>
<dbReference type="InterPro" id="IPR036390">
    <property type="entry name" value="WH_DNA-bd_sf"/>
</dbReference>
<dbReference type="PANTHER" id="PTHR33164">
    <property type="entry name" value="TRANSCRIPTIONAL REGULATOR, MARR FAMILY"/>
    <property type="match status" value="1"/>
</dbReference>
<gene>
    <name evidence="2" type="ORF">Pa4123_19220</name>
</gene>
<dbReference type="RefSeq" id="WP_281893899.1">
    <property type="nucleotide sequence ID" value="NZ_BSDI01000007.1"/>
</dbReference>